<keyword evidence="3" id="KW-1185">Reference proteome</keyword>
<evidence type="ECO:0000313" key="3">
    <source>
        <dbReference type="Proteomes" id="UP000735302"/>
    </source>
</evidence>
<reference evidence="2 3" key="1">
    <citation type="journal article" date="2021" name="Elife">
        <title>Chloroplast acquisition without the gene transfer in kleptoplastic sea slugs, Plakobranchus ocellatus.</title>
        <authorList>
            <person name="Maeda T."/>
            <person name="Takahashi S."/>
            <person name="Yoshida T."/>
            <person name="Shimamura S."/>
            <person name="Takaki Y."/>
            <person name="Nagai Y."/>
            <person name="Toyoda A."/>
            <person name="Suzuki Y."/>
            <person name="Arimoto A."/>
            <person name="Ishii H."/>
            <person name="Satoh N."/>
            <person name="Nishiyama T."/>
            <person name="Hasebe M."/>
            <person name="Maruyama T."/>
            <person name="Minagawa J."/>
            <person name="Obokata J."/>
            <person name="Shigenobu S."/>
        </authorList>
    </citation>
    <scope>NUCLEOTIDE SEQUENCE [LARGE SCALE GENOMIC DNA]</scope>
</reference>
<evidence type="ECO:0000256" key="1">
    <source>
        <dbReference type="SAM" id="MobiDB-lite"/>
    </source>
</evidence>
<feature type="region of interest" description="Disordered" evidence="1">
    <location>
        <begin position="21"/>
        <end position="72"/>
    </location>
</feature>
<dbReference type="EMBL" id="BLXT01006084">
    <property type="protein sequence ID" value="GFO28843.1"/>
    <property type="molecule type" value="Genomic_DNA"/>
</dbReference>
<feature type="compositionally biased region" description="Basic residues" evidence="1">
    <location>
        <begin position="33"/>
        <end position="55"/>
    </location>
</feature>
<dbReference type="AlphaFoldDB" id="A0AAV4CCY0"/>
<comment type="caution">
    <text evidence="2">The sequence shown here is derived from an EMBL/GenBank/DDBJ whole genome shotgun (WGS) entry which is preliminary data.</text>
</comment>
<evidence type="ECO:0000313" key="2">
    <source>
        <dbReference type="EMBL" id="GFO28843.1"/>
    </source>
</evidence>
<organism evidence="2 3">
    <name type="scientific">Plakobranchus ocellatus</name>
    <dbReference type="NCBI Taxonomy" id="259542"/>
    <lineage>
        <taxon>Eukaryota</taxon>
        <taxon>Metazoa</taxon>
        <taxon>Spiralia</taxon>
        <taxon>Lophotrochozoa</taxon>
        <taxon>Mollusca</taxon>
        <taxon>Gastropoda</taxon>
        <taxon>Heterobranchia</taxon>
        <taxon>Euthyneura</taxon>
        <taxon>Panpulmonata</taxon>
        <taxon>Sacoglossa</taxon>
        <taxon>Placobranchoidea</taxon>
        <taxon>Plakobranchidae</taxon>
        <taxon>Plakobranchus</taxon>
    </lineage>
</organism>
<sequence length="210" mass="23702">MADNSNDHEPDEQFTDFAHHHHHKNNRVESPQRHHHKHRSHQEHNQHHHHRHQKQQQHQQHSGHDAQEHPQHPPRRTILIAMDGSGHSFYAFDSRKRTYESKGVLAADVFPFVNTTSTMPLYSAQDSILQMIRFSVEMIAPMLVPPFKSTIADMVVSGDDCADACQHLKSTIADMVVSGDDCADACLPLKSTIADMVVSGDDCTDACSIL</sequence>
<dbReference type="Proteomes" id="UP000735302">
    <property type="component" value="Unassembled WGS sequence"/>
</dbReference>
<accession>A0AAV4CCY0</accession>
<name>A0AAV4CCY0_9GAST</name>
<feature type="compositionally biased region" description="Basic and acidic residues" evidence="1">
    <location>
        <begin position="62"/>
        <end position="71"/>
    </location>
</feature>
<protein>
    <submittedName>
        <fullName evidence="2">Uncharacterized protein</fullName>
    </submittedName>
</protein>
<proteinExistence type="predicted"/>
<gene>
    <name evidence="2" type="ORF">PoB_005534800</name>
</gene>